<dbReference type="SUPFAM" id="SSF48498">
    <property type="entry name" value="Tetracyclin repressor-like, C-terminal domain"/>
    <property type="match status" value="1"/>
</dbReference>
<dbReference type="PROSITE" id="PS01081">
    <property type="entry name" value="HTH_TETR_1"/>
    <property type="match status" value="1"/>
</dbReference>
<dbReference type="InterPro" id="IPR036271">
    <property type="entry name" value="Tet_transcr_reg_TetR-rel_C_sf"/>
</dbReference>
<dbReference type="InterPro" id="IPR001647">
    <property type="entry name" value="HTH_TetR"/>
</dbReference>
<feature type="domain" description="HTH tetR-type" evidence="5">
    <location>
        <begin position="20"/>
        <end position="79"/>
    </location>
</feature>
<dbReference type="InterPro" id="IPR023772">
    <property type="entry name" value="DNA-bd_HTH_TetR-type_CS"/>
</dbReference>
<evidence type="ECO:0000256" key="2">
    <source>
        <dbReference type="ARBA" id="ARBA00023125"/>
    </source>
</evidence>
<evidence type="ECO:0000256" key="4">
    <source>
        <dbReference type="PROSITE-ProRule" id="PRU00335"/>
    </source>
</evidence>
<proteinExistence type="predicted"/>
<comment type="caution">
    <text evidence="6">The sequence shown here is derived from an EMBL/GenBank/DDBJ whole genome shotgun (WGS) entry which is preliminary data.</text>
</comment>
<dbReference type="SUPFAM" id="SSF46689">
    <property type="entry name" value="Homeodomain-like"/>
    <property type="match status" value="1"/>
</dbReference>
<dbReference type="PANTHER" id="PTHR30055">
    <property type="entry name" value="HTH-TYPE TRANSCRIPTIONAL REGULATOR RUTR"/>
    <property type="match status" value="1"/>
</dbReference>
<dbReference type="InterPro" id="IPR049445">
    <property type="entry name" value="TetR_SbtR-like_C"/>
</dbReference>
<feature type="DNA-binding region" description="H-T-H motif" evidence="4">
    <location>
        <begin position="42"/>
        <end position="61"/>
    </location>
</feature>
<organism evidence="6 7">
    <name type="scientific">Kitasatospora terrestris</name>
    <dbReference type="NCBI Taxonomy" id="258051"/>
    <lineage>
        <taxon>Bacteria</taxon>
        <taxon>Bacillati</taxon>
        <taxon>Actinomycetota</taxon>
        <taxon>Actinomycetes</taxon>
        <taxon>Kitasatosporales</taxon>
        <taxon>Streptomycetaceae</taxon>
        <taxon>Kitasatospora</taxon>
    </lineage>
</organism>
<evidence type="ECO:0000256" key="3">
    <source>
        <dbReference type="ARBA" id="ARBA00023163"/>
    </source>
</evidence>
<evidence type="ECO:0000259" key="5">
    <source>
        <dbReference type="PROSITE" id="PS50977"/>
    </source>
</evidence>
<evidence type="ECO:0000256" key="1">
    <source>
        <dbReference type="ARBA" id="ARBA00023015"/>
    </source>
</evidence>
<dbReference type="PROSITE" id="PS50977">
    <property type="entry name" value="HTH_TETR_2"/>
    <property type="match status" value="1"/>
</dbReference>
<protein>
    <submittedName>
        <fullName evidence="6">TetR/AcrR family transcriptional regulator</fullName>
    </submittedName>
</protein>
<keyword evidence="7" id="KW-1185">Reference proteome</keyword>
<dbReference type="RefSeq" id="WP_345701594.1">
    <property type="nucleotide sequence ID" value="NZ_BAABIS010000001.1"/>
</dbReference>
<dbReference type="Pfam" id="PF21597">
    <property type="entry name" value="TetR_C_43"/>
    <property type="match status" value="1"/>
</dbReference>
<keyword evidence="2 4" id="KW-0238">DNA-binding</keyword>
<dbReference type="EMBL" id="BAABIS010000001">
    <property type="protein sequence ID" value="GAA4884857.1"/>
    <property type="molecule type" value="Genomic_DNA"/>
</dbReference>
<gene>
    <name evidence="6" type="ORF">GCM10023235_77280</name>
</gene>
<evidence type="ECO:0000313" key="6">
    <source>
        <dbReference type="EMBL" id="GAA4884857.1"/>
    </source>
</evidence>
<dbReference type="Proteomes" id="UP001501752">
    <property type="component" value="Unassembled WGS sequence"/>
</dbReference>
<keyword evidence="3" id="KW-0804">Transcription</keyword>
<dbReference type="Gene3D" id="1.10.357.10">
    <property type="entry name" value="Tetracycline Repressor, domain 2"/>
    <property type="match status" value="1"/>
</dbReference>
<accession>A0ABP9ETH6</accession>
<name>A0ABP9ETH6_9ACTN</name>
<sequence length="195" mass="20470">MATGQEQGGTAAKPLRADARRNRARLLEVAEEVFAERGPGASTEEVARAAGVGIATVFRHFPTKEALLEAVLVRRLERLAEEAQQLAEGRPPAEAFFDFFNLVVDRSPVKNAYAAALADAGVDVHAAVSDAGRAVSAALGGLLAAAQGAGAVRTDLEVPELTAILVGTCRMLQHLDGRPDAARRARQVVLDGLRG</sequence>
<dbReference type="InterPro" id="IPR009057">
    <property type="entry name" value="Homeodomain-like_sf"/>
</dbReference>
<reference evidence="7" key="1">
    <citation type="journal article" date="2019" name="Int. J. Syst. Evol. Microbiol.">
        <title>The Global Catalogue of Microorganisms (GCM) 10K type strain sequencing project: providing services to taxonomists for standard genome sequencing and annotation.</title>
        <authorList>
            <consortium name="The Broad Institute Genomics Platform"/>
            <consortium name="The Broad Institute Genome Sequencing Center for Infectious Disease"/>
            <person name="Wu L."/>
            <person name="Ma J."/>
        </authorList>
    </citation>
    <scope>NUCLEOTIDE SEQUENCE [LARGE SCALE GENOMIC DNA]</scope>
    <source>
        <strain evidence="7">JCM 13006</strain>
    </source>
</reference>
<dbReference type="Pfam" id="PF00440">
    <property type="entry name" value="TetR_N"/>
    <property type="match status" value="1"/>
</dbReference>
<keyword evidence="1" id="KW-0805">Transcription regulation</keyword>
<evidence type="ECO:0000313" key="7">
    <source>
        <dbReference type="Proteomes" id="UP001501752"/>
    </source>
</evidence>
<dbReference type="InterPro" id="IPR050109">
    <property type="entry name" value="HTH-type_TetR-like_transc_reg"/>
</dbReference>
<dbReference type="PRINTS" id="PR00455">
    <property type="entry name" value="HTHTETR"/>
</dbReference>
<dbReference type="PANTHER" id="PTHR30055:SF234">
    <property type="entry name" value="HTH-TYPE TRANSCRIPTIONAL REGULATOR BETI"/>
    <property type="match status" value="1"/>
</dbReference>